<feature type="region of interest" description="Disordered" evidence="1">
    <location>
        <begin position="26"/>
        <end position="50"/>
    </location>
</feature>
<sequence>MGDKKLFDCWRAFSDGIKKGRLKTLAKRTGSGKRGTTFPKLNKLADSQTI</sequence>
<name>A0A7X2GW25_9NEIS</name>
<keyword evidence="3" id="KW-1185">Reference proteome</keyword>
<gene>
    <name evidence="2" type="ORF">GJU80_00490</name>
</gene>
<reference evidence="2" key="1">
    <citation type="journal article" name="Emerg. Infect. Dis.">
        <title>Two cases of a newly characterized neisseria species.</title>
        <authorList>
            <person name="Mustapha M."/>
            <person name="Lemos A.P.S."/>
            <person name="Harrison L.H."/>
            <person name="Vantyne D."/>
            <person name="Sacchi C.T."/>
        </authorList>
    </citation>
    <scope>NUCLEOTIDE SEQUENCE</scope>
    <source>
        <strain evidence="2">N.95.16</strain>
    </source>
</reference>
<dbReference type="RefSeq" id="WP_154143178.1">
    <property type="nucleotide sequence ID" value="NZ_WJXO01000001.1"/>
</dbReference>
<organism evidence="2 3">
    <name type="scientific">Neisseria brasiliensis</name>
    <dbReference type="NCBI Taxonomy" id="2666100"/>
    <lineage>
        <taxon>Bacteria</taxon>
        <taxon>Pseudomonadati</taxon>
        <taxon>Pseudomonadota</taxon>
        <taxon>Betaproteobacteria</taxon>
        <taxon>Neisseriales</taxon>
        <taxon>Neisseriaceae</taxon>
        <taxon>Neisseria</taxon>
    </lineage>
</organism>
<dbReference type="EMBL" id="WJXO01000001">
    <property type="protein sequence ID" value="MRN37031.1"/>
    <property type="molecule type" value="Genomic_DNA"/>
</dbReference>
<evidence type="ECO:0000313" key="3">
    <source>
        <dbReference type="Proteomes" id="UP000486297"/>
    </source>
</evidence>
<evidence type="ECO:0000313" key="2">
    <source>
        <dbReference type="EMBL" id="MRN37031.1"/>
    </source>
</evidence>
<dbReference type="AlphaFoldDB" id="A0A7X2GW25"/>
<protein>
    <submittedName>
        <fullName evidence="2">Uncharacterized protein</fullName>
    </submittedName>
</protein>
<dbReference type="Proteomes" id="UP000486297">
    <property type="component" value="Unassembled WGS sequence"/>
</dbReference>
<proteinExistence type="predicted"/>
<evidence type="ECO:0000256" key="1">
    <source>
        <dbReference type="SAM" id="MobiDB-lite"/>
    </source>
</evidence>
<accession>A0A7X2GW25</accession>
<comment type="caution">
    <text evidence="2">The sequence shown here is derived from an EMBL/GenBank/DDBJ whole genome shotgun (WGS) entry which is preliminary data.</text>
</comment>